<dbReference type="Gene3D" id="1.10.10.1210">
    <property type="entry name" value="MAGE homology domain, winged helix WH2 motif"/>
    <property type="match status" value="1"/>
</dbReference>
<feature type="region of interest" description="Disordered" evidence="1">
    <location>
        <begin position="1"/>
        <end position="47"/>
    </location>
</feature>
<feature type="domain" description="MAGE" evidence="2">
    <location>
        <begin position="107"/>
        <end position="306"/>
    </location>
</feature>
<feature type="compositionally biased region" description="Basic and acidic residues" evidence="1">
    <location>
        <begin position="1"/>
        <end position="13"/>
    </location>
</feature>
<protein>
    <submittedName>
        <fullName evidence="4">Melanoma-associated antigen 8-like</fullName>
    </submittedName>
</protein>
<evidence type="ECO:0000259" key="2">
    <source>
        <dbReference type="PROSITE" id="PS50838"/>
    </source>
</evidence>
<dbReference type="OrthoDB" id="9665809at2759"/>
<dbReference type="KEGG" id="csyr:103255706"/>
<dbReference type="GO" id="GO:0000122">
    <property type="term" value="P:negative regulation of transcription by RNA polymerase II"/>
    <property type="evidence" value="ECO:0007669"/>
    <property type="project" value="TreeGrafter"/>
</dbReference>
<evidence type="ECO:0000256" key="1">
    <source>
        <dbReference type="SAM" id="MobiDB-lite"/>
    </source>
</evidence>
<dbReference type="GO" id="GO:0042826">
    <property type="term" value="F:histone deacetylase binding"/>
    <property type="evidence" value="ECO:0007669"/>
    <property type="project" value="TreeGrafter"/>
</dbReference>
<dbReference type="Proteomes" id="UP000189704">
    <property type="component" value="Unplaced"/>
</dbReference>
<dbReference type="RefSeq" id="XP_008051856.1">
    <property type="nucleotide sequence ID" value="XM_008053665.2"/>
</dbReference>
<dbReference type="PROSITE" id="PS50838">
    <property type="entry name" value="MAGE"/>
    <property type="match status" value="1"/>
</dbReference>
<dbReference type="FunFam" id="1.10.10.1200:FF:000007">
    <property type="entry name" value="Melanoma-associated antigen C2"/>
    <property type="match status" value="1"/>
</dbReference>
<dbReference type="InterPro" id="IPR002190">
    <property type="entry name" value="MHD_dom"/>
</dbReference>
<reference evidence="4" key="1">
    <citation type="submission" date="2025-08" db="UniProtKB">
        <authorList>
            <consortium name="RefSeq"/>
        </authorList>
    </citation>
    <scope>IDENTIFICATION</scope>
</reference>
<dbReference type="SMART" id="SM01392">
    <property type="entry name" value="MAGE_N"/>
    <property type="match status" value="1"/>
</dbReference>
<evidence type="ECO:0000313" key="4">
    <source>
        <dbReference type="RefSeq" id="XP_008051856.1"/>
    </source>
</evidence>
<dbReference type="AlphaFoldDB" id="A0A1U7TDK4"/>
<evidence type="ECO:0000313" key="3">
    <source>
        <dbReference type="Proteomes" id="UP000189704"/>
    </source>
</evidence>
<dbReference type="FunFam" id="1.10.10.1210:FF:000001">
    <property type="entry name" value="melanoma-associated antigen D1"/>
    <property type="match status" value="1"/>
</dbReference>
<sequence length="319" mass="34800">MRRGERSQHRELEEALQAQGEAPGPAAGQAPAAEEEEAGTASLSAAPALIPGTADEVLAAGSPSPQEASSLLSTIAFILCSQSDESSCSEEEGPDPAGPGSLLQETLGEKIAHLVYFLLHKYRNKEPLTKAEMLSAVIKSEEEHFPAIFEEASECMRLVFGIEVKEADPTGHSYVLAPSLGLSYDGMLGDDQSKPKTGLLITVLGTIFMAGDCASEEIMWESLSVLGVWPGREHCMYGEPRKLLTQDWVQEAYLEYRRVPGSDPARYEFLWGPRAHAETSKMKVLEHVAKVSGRDAASYPSLYEEALRAEREREAEQEF</sequence>
<dbReference type="Pfam" id="PF12440">
    <property type="entry name" value="MAGE_N"/>
    <property type="match status" value="1"/>
</dbReference>
<proteinExistence type="predicted"/>
<dbReference type="InterPro" id="IPR037445">
    <property type="entry name" value="MAGE"/>
</dbReference>
<gene>
    <name evidence="4" type="primary">LOC103255706</name>
</gene>
<dbReference type="GO" id="GO:0005634">
    <property type="term" value="C:nucleus"/>
    <property type="evidence" value="ECO:0007669"/>
    <property type="project" value="TreeGrafter"/>
</dbReference>
<accession>A0A1U7TDK4</accession>
<dbReference type="InterPro" id="IPR041898">
    <property type="entry name" value="MAGE_WH1"/>
</dbReference>
<dbReference type="SMART" id="SM01373">
    <property type="entry name" value="MAGE"/>
    <property type="match status" value="1"/>
</dbReference>
<dbReference type="GeneID" id="103255706"/>
<dbReference type="InterPro" id="IPR041899">
    <property type="entry name" value="MAGE_WH2"/>
</dbReference>
<dbReference type="PANTHER" id="PTHR11736">
    <property type="entry name" value="MELANOMA-ASSOCIATED ANTIGEN MAGE ANTIGEN"/>
    <property type="match status" value="1"/>
</dbReference>
<organism evidence="3 4">
    <name type="scientific">Carlito syrichta</name>
    <name type="common">Philippine tarsier</name>
    <name type="synonym">Tarsius syrichta</name>
    <dbReference type="NCBI Taxonomy" id="1868482"/>
    <lineage>
        <taxon>Eukaryota</taxon>
        <taxon>Metazoa</taxon>
        <taxon>Chordata</taxon>
        <taxon>Craniata</taxon>
        <taxon>Vertebrata</taxon>
        <taxon>Euteleostomi</taxon>
        <taxon>Mammalia</taxon>
        <taxon>Eutheria</taxon>
        <taxon>Euarchontoglires</taxon>
        <taxon>Primates</taxon>
        <taxon>Haplorrhini</taxon>
        <taxon>Tarsiiformes</taxon>
        <taxon>Tarsiidae</taxon>
        <taxon>Carlito</taxon>
    </lineage>
</organism>
<keyword evidence="3" id="KW-1185">Reference proteome</keyword>
<feature type="compositionally biased region" description="Low complexity" evidence="1">
    <location>
        <begin position="15"/>
        <end position="32"/>
    </location>
</feature>
<dbReference type="PANTHER" id="PTHR11736:SF153">
    <property type="entry name" value="MELANOMA-ASSOCIATED ANTIGEN 10"/>
    <property type="match status" value="1"/>
</dbReference>
<dbReference type="Gene3D" id="1.10.10.1200">
    <property type="entry name" value="MAGE homology domain, winged helix WH1 motif"/>
    <property type="match status" value="1"/>
</dbReference>
<dbReference type="InterPro" id="IPR021072">
    <property type="entry name" value="MAGE_N"/>
</dbReference>
<dbReference type="STRING" id="1868482.ENSTSYP00000009871"/>
<name>A0A1U7TDK4_CARSF</name>
<dbReference type="Pfam" id="PF01454">
    <property type="entry name" value="MAGE"/>
    <property type="match status" value="1"/>
</dbReference>